<feature type="transmembrane region" description="Helical" evidence="11">
    <location>
        <begin position="131"/>
        <end position="148"/>
    </location>
</feature>
<keyword evidence="9 11" id="KW-0472">Membrane</keyword>
<keyword evidence="7" id="KW-0256">Endoplasmic reticulum</keyword>
<evidence type="ECO:0000256" key="3">
    <source>
        <dbReference type="ARBA" id="ARBA00012132"/>
    </source>
</evidence>
<dbReference type="GO" id="GO:0043048">
    <property type="term" value="P:dolichyl monophosphate biosynthetic process"/>
    <property type="evidence" value="ECO:0007669"/>
    <property type="project" value="TreeGrafter"/>
</dbReference>
<dbReference type="InterPro" id="IPR032974">
    <property type="entry name" value="Polypren_kinase"/>
</dbReference>
<keyword evidence="8 11" id="KW-1133">Transmembrane helix</keyword>
<feature type="transmembrane region" description="Helical" evidence="11">
    <location>
        <begin position="497"/>
        <end position="519"/>
    </location>
</feature>
<feature type="transmembrane region" description="Helical" evidence="11">
    <location>
        <begin position="290"/>
        <end position="311"/>
    </location>
</feature>
<dbReference type="HOGENOM" id="CLU_012442_0_0_1"/>
<keyword evidence="4" id="KW-0808">Transferase</keyword>
<feature type="transmembrane region" description="Helical" evidence="11">
    <location>
        <begin position="367"/>
        <end position="387"/>
    </location>
</feature>
<feature type="compositionally biased region" description="Polar residues" evidence="10">
    <location>
        <begin position="48"/>
        <end position="69"/>
    </location>
</feature>
<evidence type="ECO:0000256" key="9">
    <source>
        <dbReference type="ARBA" id="ARBA00023136"/>
    </source>
</evidence>
<feature type="compositionally biased region" description="Polar residues" evidence="10">
    <location>
        <begin position="76"/>
        <end position="94"/>
    </location>
</feature>
<accession>A0A0C3B8X7</accession>
<feature type="transmembrane region" description="Helical" evidence="11">
    <location>
        <begin position="439"/>
        <end position="462"/>
    </location>
</feature>
<evidence type="ECO:0000256" key="2">
    <source>
        <dbReference type="ARBA" id="ARBA00010794"/>
    </source>
</evidence>
<feature type="region of interest" description="Disordered" evidence="10">
    <location>
        <begin position="1"/>
        <end position="97"/>
    </location>
</feature>
<dbReference type="STRING" id="933852.A0A0C3B8X7"/>
<gene>
    <name evidence="12" type="ORF">M408DRAFT_326045</name>
</gene>
<feature type="transmembrane region" description="Helical" evidence="11">
    <location>
        <begin position="332"/>
        <end position="355"/>
    </location>
</feature>
<evidence type="ECO:0000256" key="6">
    <source>
        <dbReference type="ARBA" id="ARBA00022777"/>
    </source>
</evidence>
<dbReference type="PANTHER" id="PTHR13205">
    <property type="entry name" value="TRANSMEMBRANE PROTEIN 15-RELATED"/>
    <property type="match status" value="1"/>
</dbReference>
<reference evidence="12 13" key="1">
    <citation type="submission" date="2014-04" db="EMBL/GenBank/DDBJ databases">
        <authorList>
            <consortium name="DOE Joint Genome Institute"/>
            <person name="Kuo A."/>
            <person name="Zuccaro A."/>
            <person name="Kohler A."/>
            <person name="Nagy L.G."/>
            <person name="Floudas D."/>
            <person name="Copeland A."/>
            <person name="Barry K.W."/>
            <person name="Cichocki N."/>
            <person name="Veneault-Fourrey C."/>
            <person name="LaButti K."/>
            <person name="Lindquist E.A."/>
            <person name="Lipzen A."/>
            <person name="Lundell T."/>
            <person name="Morin E."/>
            <person name="Murat C."/>
            <person name="Sun H."/>
            <person name="Tunlid A."/>
            <person name="Henrissat B."/>
            <person name="Grigoriev I.V."/>
            <person name="Hibbett D.S."/>
            <person name="Martin F."/>
            <person name="Nordberg H.P."/>
            <person name="Cantor M.N."/>
            <person name="Hua S.X."/>
        </authorList>
    </citation>
    <scope>NUCLEOTIDE SEQUENCE [LARGE SCALE GENOMIC DNA]</scope>
    <source>
        <strain evidence="12 13">MAFF 305830</strain>
    </source>
</reference>
<feature type="compositionally biased region" description="Polar residues" evidence="10">
    <location>
        <begin position="18"/>
        <end position="27"/>
    </location>
</feature>
<evidence type="ECO:0000256" key="5">
    <source>
        <dbReference type="ARBA" id="ARBA00022692"/>
    </source>
</evidence>
<evidence type="ECO:0000256" key="7">
    <source>
        <dbReference type="ARBA" id="ARBA00022824"/>
    </source>
</evidence>
<evidence type="ECO:0000256" key="1">
    <source>
        <dbReference type="ARBA" id="ARBA00004477"/>
    </source>
</evidence>
<keyword evidence="5 11" id="KW-0812">Transmembrane</keyword>
<proteinExistence type="inferred from homology"/>
<feature type="transmembrane region" description="Helical" evidence="11">
    <location>
        <begin position="629"/>
        <end position="656"/>
    </location>
</feature>
<feature type="transmembrane region" description="Helical" evidence="11">
    <location>
        <begin position="399"/>
        <end position="419"/>
    </location>
</feature>
<sequence>MDWSTSYMASASSSHSHGNPQHTGEESSTFDDSPDEDSSVRSRRLVEQTATPPSFSRNSSPTVSRNSGQHPPVATTDATQQNSPHIRTPSSMRHSSSHGVHHKIIINLLPKYYILNPSIPRFGAQVDIRKLLEHLILFFAISVALFQFSHSPYVVDELWIVRELGALTVASAVYMLATRTPVTPPHATPHVEQGHRRHTSPHVVNNTSPQKSLLWMTTAKDYRADADDGILTALLLGPVTAASMLYGSLISQFRDSHYPSGWIIEEPRYLQKSMNPLPPQQALLNGRRNLVQLSTLCAFVLLTHLCTSYISKSNRTNDSASNSETEKKMRQGWRTWSFIGYATVVSTVAVTFHIGCDVLGLEIWKDLSYFDVAVISSFYQFSVYVMIRLSHGGFTLGEVGLVSVGSTVLFMETLNVTIANMWPVTAAYIKTTRYPSPLLIFQLALVPGSLLVGFLLSPLLVLSRHISQLPAHRLKRQLDRAPNQPTNREAQRRALSLSFYFFAFIIVFGLIGFWTQWSLGGRNPWIWTVMWLTEGSTSWSRPAMLVYWALIGSFTVGTWSRQLARSRRFQRSNSTGIPLDPAFATDTIAAPPSPAPGSTFSHVATDILDAADKRVPTLSLNARRKSFHALALFMFLPGIILDPAFTHFCLSAAFALFVFAEYIRYFALYPFGRFIHIFLHEFVDSKDSGSAILSHFYLLTGFADSLWLEGPWRLLEYTGALSLGIGDAMASIVGRKMGRTRWTEGNPKTVEGSIAFLVTVLLANLVLRMFGAVEPFSIARYTCVLAIGCLLEAVSNQNDNLTIPLFIWSMTVFCNVVRT</sequence>
<feature type="compositionally biased region" description="Acidic residues" evidence="10">
    <location>
        <begin position="28"/>
        <end position="37"/>
    </location>
</feature>
<dbReference type="GO" id="GO:0004168">
    <property type="term" value="F:dolichol kinase activity"/>
    <property type="evidence" value="ECO:0007669"/>
    <property type="project" value="UniProtKB-EC"/>
</dbReference>
<dbReference type="Proteomes" id="UP000054097">
    <property type="component" value="Unassembled WGS sequence"/>
</dbReference>
<keyword evidence="6" id="KW-0418">Kinase</keyword>
<feature type="transmembrane region" description="Helical" evidence="11">
    <location>
        <begin position="160"/>
        <end position="177"/>
    </location>
</feature>
<evidence type="ECO:0000256" key="4">
    <source>
        <dbReference type="ARBA" id="ARBA00022679"/>
    </source>
</evidence>
<evidence type="ECO:0000313" key="13">
    <source>
        <dbReference type="Proteomes" id="UP000054097"/>
    </source>
</evidence>
<reference evidence="13" key="2">
    <citation type="submission" date="2015-01" db="EMBL/GenBank/DDBJ databases">
        <title>Evolutionary Origins and Diversification of the Mycorrhizal Mutualists.</title>
        <authorList>
            <consortium name="DOE Joint Genome Institute"/>
            <consortium name="Mycorrhizal Genomics Consortium"/>
            <person name="Kohler A."/>
            <person name="Kuo A."/>
            <person name="Nagy L.G."/>
            <person name="Floudas D."/>
            <person name="Copeland A."/>
            <person name="Barry K.W."/>
            <person name="Cichocki N."/>
            <person name="Veneault-Fourrey C."/>
            <person name="LaButti K."/>
            <person name="Lindquist E.A."/>
            <person name="Lipzen A."/>
            <person name="Lundell T."/>
            <person name="Morin E."/>
            <person name="Murat C."/>
            <person name="Riley R."/>
            <person name="Ohm R."/>
            <person name="Sun H."/>
            <person name="Tunlid A."/>
            <person name="Henrissat B."/>
            <person name="Grigoriev I.V."/>
            <person name="Hibbett D.S."/>
            <person name="Martin F."/>
        </authorList>
    </citation>
    <scope>NUCLEOTIDE SEQUENCE [LARGE SCALE GENOMIC DNA]</scope>
    <source>
        <strain evidence="13">MAFF 305830</strain>
    </source>
</reference>
<dbReference type="EC" id="2.7.1.108" evidence="3"/>
<dbReference type="AlphaFoldDB" id="A0A0C3B8X7"/>
<feature type="region of interest" description="Disordered" evidence="10">
    <location>
        <begin position="184"/>
        <end position="203"/>
    </location>
</feature>
<protein>
    <recommendedName>
        <fullName evidence="3">dolichol kinase</fullName>
        <ecNumber evidence="3">2.7.1.108</ecNumber>
    </recommendedName>
</protein>
<name>A0A0C3B8X7_SERVB</name>
<organism evidence="12 13">
    <name type="scientific">Serendipita vermifera MAFF 305830</name>
    <dbReference type="NCBI Taxonomy" id="933852"/>
    <lineage>
        <taxon>Eukaryota</taxon>
        <taxon>Fungi</taxon>
        <taxon>Dikarya</taxon>
        <taxon>Basidiomycota</taxon>
        <taxon>Agaricomycotina</taxon>
        <taxon>Agaricomycetes</taxon>
        <taxon>Sebacinales</taxon>
        <taxon>Serendipitaceae</taxon>
        <taxon>Serendipita</taxon>
    </lineage>
</organism>
<evidence type="ECO:0000256" key="11">
    <source>
        <dbReference type="SAM" id="Phobius"/>
    </source>
</evidence>
<evidence type="ECO:0000256" key="8">
    <source>
        <dbReference type="ARBA" id="ARBA00022989"/>
    </source>
</evidence>
<comment type="subcellular location">
    <subcellularLocation>
        <location evidence="1">Endoplasmic reticulum membrane</location>
        <topology evidence="1">Multi-pass membrane protein</topology>
    </subcellularLocation>
</comment>
<feature type="transmembrane region" description="Helical" evidence="11">
    <location>
        <begin position="230"/>
        <end position="250"/>
    </location>
</feature>
<dbReference type="OrthoDB" id="377083at2759"/>
<evidence type="ECO:0000256" key="10">
    <source>
        <dbReference type="SAM" id="MobiDB-lite"/>
    </source>
</evidence>
<dbReference type="EMBL" id="KN824278">
    <property type="protein sequence ID" value="KIM33265.1"/>
    <property type="molecule type" value="Genomic_DNA"/>
</dbReference>
<dbReference type="GO" id="GO:0005789">
    <property type="term" value="C:endoplasmic reticulum membrane"/>
    <property type="evidence" value="ECO:0007669"/>
    <property type="project" value="UniProtKB-SubCell"/>
</dbReference>
<feature type="transmembrane region" description="Helical" evidence="11">
    <location>
        <begin position="801"/>
        <end position="818"/>
    </location>
</feature>
<evidence type="ECO:0000313" key="12">
    <source>
        <dbReference type="EMBL" id="KIM33265.1"/>
    </source>
</evidence>
<feature type="transmembrane region" description="Helical" evidence="11">
    <location>
        <begin position="539"/>
        <end position="559"/>
    </location>
</feature>
<dbReference type="PANTHER" id="PTHR13205:SF15">
    <property type="entry name" value="DOLICHOL KINASE"/>
    <property type="match status" value="1"/>
</dbReference>
<keyword evidence="13" id="KW-1185">Reference proteome</keyword>
<comment type="similarity">
    <text evidence="2">Belongs to the polyprenol kinase family.</text>
</comment>
<feature type="transmembrane region" description="Helical" evidence="11">
    <location>
        <begin position="754"/>
        <end position="772"/>
    </location>
</feature>